<accession>A0ABY8NDV3</accession>
<dbReference type="InterPro" id="IPR055128">
    <property type="entry name" value="HypF_C_2"/>
</dbReference>
<keyword evidence="3 12" id="KW-0436">Ligase</keyword>
<dbReference type="InterPro" id="IPR051060">
    <property type="entry name" value="Carbamoyltrans_HypF-like"/>
</dbReference>
<dbReference type="PANTHER" id="PTHR42959">
    <property type="entry name" value="CARBAMOYLTRANSFERASE"/>
    <property type="match status" value="1"/>
</dbReference>
<dbReference type="InterPro" id="IPR043129">
    <property type="entry name" value="ATPase_NBD"/>
</dbReference>
<keyword evidence="9" id="KW-0378">Hydrolase</keyword>
<evidence type="ECO:0000256" key="3">
    <source>
        <dbReference type="ARBA" id="ARBA00022598"/>
    </source>
</evidence>
<keyword evidence="6" id="KW-0862">Zinc</keyword>
<reference evidence="12 13" key="1">
    <citation type="submission" date="2023-02" db="EMBL/GenBank/DDBJ databases">
        <title>Description and genomic characterization of Microbulbifer bruguierae sp. nov., isolated from the sediment of mangrove plant Bruguiera sexangula.</title>
        <authorList>
            <person name="Long M."/>
        </authorList>
    </citation>
    <scope>NUCLEOTIDE SEQUENCE [LARGE SCALE GENOMIC DNA]</scope>
    <source>
        <strain evidence="12 13">H12</strain>
    </source>
</reference>
<organism evidence="12 13">
    <name type="scientific">Microbulbifer bruguierae</name>
    <dbReference type="NCBI Taxonomy" id="3029061"/>
    <lineage>
        <taxon>Bacteria</taxon>
        <taxon>Pseudomonadati</taxon>
        <taxon>Pseudomonadota</taxon>
        <taxon>Gammaproteobacteria</taxon>
        <taxon>Cellvibrionales</taxon>
        <taxon>Microbulbiferaceae</taxon>
        <taxon>Microbulbifer</taxon>
    </lineage>
</organism>
<evidence type="ECO:0000256" key="5">
    <source>
        <dbReference type="ARBA" id="ARBA00022771"/>
    </source>
</evidence>
<feature type="active site" evidence="9">
    <location>
        <position position="41"/>
    </location>
</feature>
<feature type="active site" evidence="9">
    <location>
        <position position="23"/>
    </location>
</feature>
<keyword evidence="13" id="KW-1185">Reference proteome</keyword>
<evidence type="ECO:0000259" key="11">
    <source>
        <dbReference type="PROSITE" id="PS51163"/>
    </source>
</evidence>
<dbReference type="Pfam" id="PF07503">
    <property type="entry name" value="zf-HYPF"/>
    <property type="match status" value="2"/>
</dbReference>
<evidence type="ECO:0000256" key="1">
    <source>
        <dbReference type="ARBA" id="ARBA00004711"/>
    </source>
</evidence>
<dbReference type="SUPFAM" id="SSF53067">
    <property type="entry name" value="Actin-like ATPase domain"/>
    <property type="match status" value="1"/>
</dbReference>
<evidence type="ECO:0000256" key="7">
    <source>
        <dbReference type="ARBA" id="ARBA00048220"/>
    </source>
</evidence>
<dbReference type="InterPro" id="IPR011125">
    <property type="entry name" value="Znf_HypF"/>
</dbReference>
<dbReference type="Gene3D" id="3.30.110.120">
    <property type="match status" value="1"/>
</dbReference>
<dbReference type="Proteomes" id="UP001236500">
    <property type="component" value="Chromosome"/>
</dbReference>
<dbReference type="InterPro" id="IPR036046">
    <property type="entry name" value="Acylphosphatase-like_dom_sf"/>
</dbReference>
<name>A0ABY8NDV3_9GAMM</name>
<dbReference type="NCBIfam" id="TIGR00143">
    <property type="entry name" value="hypF"/>
    <property type="match status" value="1"/>
</dbReference>
<dbReference type="SUPFAM" id="SSF55821">
    <property type="entry name" value="YrdC/RibB"/>
    <property type="match status" value="1"/>
</dbReference>
<evidence type="ECO:0000256" key="6">
    <source>
        <dbReference type="ARBA" id="ARBA00022833"/>
    </source>
</evidence>
<comment type="pathway">
    <text evidence="1 8">Protein modification; [NiFe] hydrogenase maturation.</text>
</comment>
<dbReference type="GO" id="GO:0016874">
    <property type="term" value="F:ligase activity"/>
    <property type="evidence" value="ECO:0007669"/>
    <property type="project" value="UniProtKB-KW"/>
</dbReference>
<evidence type="ECO:0000313" key="12">
    <source>
        <dbReference type="EMBL" id="WGL17100.1"/>
    </source>
</evidence>
<dbReference type="InterPro" id="IPR017945">
    <property type="entry name" value="DHBP_synth_RibB-like_a/b_dom"/>
</dbReference>
<evidence type="ECO:0000313" key="13">
    <source>
        <dbReference type="Proteomes" id="UP001236500"/>
    </source>
</evidence>
<dbReference type="SUPFAM" id="SSF54975">
    <property type="entry name" value="Acylphosphatase/BLUF domain-like"/>
    <property type="match status" value="1"/>
</dbReference>
<keyword evidence="4" id="KW-0479">Metal-binding</keyword>
<dbReference type="InterPro" id="IPR017968">
    <property type="entry name" value="Acylphosphatase_CS"/>
</dbReference>
<comment type="catalytic activity">
    <reaction evidence="9">
        <text>an acyl phosphate + H2O = a carboxylate + phosphate + H(+)</text>
        <dbReference type="Rhea" id="RHEA:14965"/>
        <dbReference type="ChEBI" id="CHEBI:15377"/>
        <dbReference type="ChEBI" id="CHEBI:15378"/>
        <dbReference type="ChEBI" id="CHEBI:29067"/>
        <dbReference type="ChEBI" id="CHEBI:43474"/>
        <dbReference type="ChEBI" id="CHEBI:59918"/>
        <dbReference type="EC" id="3.6.1.7"/>
    </reaction>
</comment>
<dbReference type="InterPro" id="IPR001792">
    <property type="entry name" value="Acylphosphatase-like_dom"/>
</dbReference>
<dbReference type="Pfam" id="PF01300">
    <property type="entry name" value="Sua5_yciO_yrdC"/>
    <property type="match status" value="1"/>
</dbReference>
<dbReference type="EC" id="6.2.-.-" evidence="8"/>
<dbReference type="RefSeq" id="WP_280320924.1">
    <property type="nucleotide sequence ID" value="NZ_CP118605.1"/>
</dbReference>
<dbReference type="Pfam" id="PF17788">
    <property type="entry name" value="HypF_C"/>
    <property type="match status" value="1"/>
</dbReference>
<comment type="similarity">
    <text evidence="2 8">Belongs to the carbamoyltransferase HypF family.</text>
</comment>
<evidence type="ECO:0000259" key="10">
    <source>
        <dbReference type="PROSITE" id="PS51160"/>
    </source>
</evidence>
<dbReference type="PROSITE" id="PS51160">
    <property type="entry name" value="ACYLPHOSPHATASE_3"/>
    <property type="match status" value="1"/>
</dbReference>
<dbReference type="PROSITE" id="PS00150">
    <property type="entry name" value="ACYLPHOSPHATASE_1"/>
    <property type="match status" value="1"/>
</dbReference>
<feature type="domain" description="YrdC-like" evidence="11">
    <location>
        <begin position="205"/>
        <end position="392"/>
    </location>
</feature>
<dbReference type="PANTHER" id="PTHR42959:SF1">
    <property type="entry name" value="CARBAMOYLTRANSFERASE HYPF"/>
    <property type="match status" value="1"/>
</dbReference>
<dbReference type="InterPro" id="IPR004421">
    <property type="entry name" value="Carbamoyltransferase_HypF"/>
</dbReference>
<dbReference type="InterPro" id="IPR006070">
    <property type="entry name" value="Sua5-like_dom"/>
</dbReference>
<dbReference type="InterPro" id="IPR041440">
    <property type="entry name" value="HypF_C"/>
</dbReference>
<dbReference type="Gene3D" id="3.30.420.40">
    <property type="match status" value="1"/>
</dbReference>
<evidence type="ECO:0000256" key="8">
    <source>
        <dbReference type="PIRNR" id="PIRNR006256"/>
    </source>
</evidence>
<proteinExistence type="inferred from homology"/>
<dbReference type="Pfam" id="PF22521">
    <property type="entry name" value="HypF_C_2"/>
    <property type="match status" value="1"/>
</dbReference>
<sequence>MNSETRQRLRLEIVGLVQGVGFRPFVYRLAVDCGLSGWVANGSAGVCVEVEGESTDLRRFQLRLPLAKPALAQIESVACTPIPLQRDCSFRVRASETGTAAVPVLPPDLAPCDDCLREMSNPGNRRFKYPFINCTQCGPRFSIVERLPYDRDHTAMKHFPLCAACKSEYDDPADRRFHAEPIACPECGPQLKLQDSSGNTLAAGDQALQLAALALSDGQIVALKGVGGFQLLVDAGNTIAVKQLRTRKRRPQKPFALMYPDLTQLKKDCVTSVQEEACLIASQRPILLLKAKPGAGTRISSAVSPANPNLGVMLPSAPLHHLLLESIQRPLVATSGNLSGEPICIDNDEVVHRLGQIADLFLVHDREILRPLDDSVVRVMDGQTVLLRRARGYAPLPLPLPEASCSNRALLALGADLKNCVATSLGNTAYLSPHIGDLQDHRTLQQFEHAVADLIHLHNEAPTTLLCDRHPGYESSRWARKQWADMRGETPRKPLEVRPHIEVQHHIAHLFSCMAEHQFRGAALGICWDGTGLGEDGSLRGSDCLYWNGRGAVTRIGSLREFPLPGGEQAIREPRRTLAGLLYECLGERAFSCNILMKLFTVSELSVIRTMLERGINSPRCSSVGRMFDAVAVILGLVDSVSFEGQAAMAVEFAAGEFGTDAHYHFNIDDTTQATCSLDWAPIIMSLLEDMDRGISSACRAAAFHNTLAQMALATALRANVRDVFLSGGVFQNKRLVERTAELLRLNGFQVYSHRQVPPNDGGIALGQLYYARCMDDCLMVSEEGSALCV</sequence>
<dbReference type="PROSITE" id="PS51163">
    <property type="entry name" value="YRDC"/>
    <property type="match status" value="1"/>
</dbReference>
<comment type="catalytic activity">
    <reaction evidence="7 8">
        <text>C-terminal L-cysteinyl-[HypE protein] + carbamoyl phosphate + ATP + H2O = C-terminal S-carboxamide-L-cysteinyl-[HypE protein] + AMP + phosphate + diphosphate + H(+)</text>
        <dbReference type="Rhea" id="RHEA:55636"/>
        <dbReference type="Rhea" id="RHEA-COMP:14247"/>
        <dbReference type="Rhea" id="RHEA-COMP:14392"/>
        <dbReference type="ChEBI" id="CHEBI:15377"/>
        <dbReference type="ChEBI" id="CHEBI:15378"/>
        <dbReference type="ChEBI" id="CHEBI:30616"/>
        <dbReference type="ChEBI" id="CHEBI:33019"/>
        <dbReference type="ChEBI" id="CHEBI:43474"/>
        <dbReference type="ChEBI" id="CHEBI:58228"/>
        <dbReference type="ChEBI" id="CHEBI:76913"/>
        <dbReference type="ChEBI" id="CHEBI:139126"/>
        <dbReference type="ChEBI" id="CHEBI:456215"/>
    </reaction>
</comment>
<keyword evidence="5" id="KW-0863">Zinc-finger</keyword>
<evidence type="ECO:0000256" key="9">
    <source>
        <dbReference type="PROSITE-ProRule" id="PRU00520"/>
    </source>
</evidence>
<comment type="function">
    <text evidence="8">Involved in the maturation of [NiFe] hydrogenases. Along with HypE, it catalyzes the synthesis of the CN ligands of the active site iron of [NiFe]-hydrogenases. HypF functions as a carbamoyl transferase using carbamoylphosphate as a substrate and transferring the carboxamido moiety in an ATP-dependent reaction to the thiolate of the C-terminal cysteine of HypE yielding a protein-S-carboxamide.</text>
</comment>
<evidence type="ECO:0000256" key="4">
    <source>
        <dbReference type="ARBA" id="ARBA00022723"/>
    </source>
</evidence>
<dbReference type="Pfam" id="PF00708">
    <property type="entry name" value="Acylphosphatase"/>
    <property type="match status" value="1"/>
</dbReference>
<gene>
    <name evidence="12" type="primary">hypF</name>
    <name evidence="12" type="ORF">PVT68_02075</name>
</gene>
<dbReference type="Gene3D" id="3.30.420.360">
    <property type="match status" value="1"/>
</dbReference>
<protein>
    <recommendedName>
        <fullName evidence="8">Carbamoyltransferase HypF</fullName>
        <ecNumber evidence="8">6.2.-.-</ecNumber>
    </recommendedName>
</protein>
<dbReference type="EMBL" id="CP118605">
    <property type="protein sequence ID" value="WGL17100.1"/>
    <property type="molecule type" value="Genomic_DNA"/>
</dbReference>
<feature type="domain" description="Acylphosphatase-like" evidence="10">
    <location>
        <begin position="8"/>
        <end position="94"/>
    </location>
</feature>
<dbReference type="PIRSF" id="PIRSF006256">
    <property type="entry name" value="CMPcnvr_hdrg_mat"/>
    <property type="match status" value="1"/>
</dbReference>
<evidence type="ECO:0000256" key="2">
    <source>
        <dbReference type="ARBA" id="ARBA00008097"/>
    </source>
</evidence>
<dbReference type="Gene3D" id="3.90.870.50">
    <property type="match status" value="1"/>
</dbReference>